<accession>G3HVE4</accession>
<dbReference type="Proteomes" id="UP000001075">
    <property type="component" value="Unassembled WGS sequence"/>
</dbReference>
<organism evidence="1 2">
    <name type="scientific">Cricetulus griseus</name>
    <name type="common">Chinese hamster</name>
    <name type="synonym">Cricetulus barabensis griseus</name>
    <dbReference type="NCBI Taxonomy" id="10029"/>
    <lineage>
        <taxon>Eukaryota</taxon>
        <taxon>Metazoa</taxon>
        <taxon>Chordata</taxon>
        <taxon>Craniata</taxon>
        <taxon>Vertebrata</taxon>
        <taxon>Euteleostomi</taxon>
        <taxon>Mammalia</taxon>
        <taxon>Eutheria</taxon>
        <taxon>Euarchontoglires</taxon>
        <taxon>Glires</taxon>
        <taxon>Rodentia</taxon>
        <taxon>Myomorpha</taxon>
        <taxon>Muroidea</taxon>
        <taxon>Cricetidae</taxon>
        <taxon>Cricetinae</taxon>
        <taxon>Cricetulus</taxon>
    </lineage>
</organism>
<proteinExistence type="predicted"/>
<dbReference type="EMBL" id="JH000771">
    <property type="protein sequence ID" value="EGW11099.1"/>
    <property type="molecule type" value="Genomic_DNA"/>
</dbReference>
<reference evidence="2" key="1">
    <citation type="journal article" date="2011" name="Nat. Biotechnol.">
        <title>The genomic sequence of the Chinese hamster ovary (CHO)-K1 cell line.</title>
        <authorList>
            <person name="Xu X."/>
            <person name="Nagarajan H."/>
            <person name="Lewis N.E."/>
            <person name="Pan S."/>
            <person name="Cai Z."/>
            <person name="Liu X."/>
            <person name="Chen W."/>
            <person name="Xie M."/>
            <person name="Wang W."/>
            <person name="Hammond S."/>
            <person name="Andersen M.R."/>
            <person name="Neff N."/>
            <person name="Passarelli B."/>
            <person name="Koh W."/>
            <person name="Fan H.C."/>
            <person name="Wang J."/>
            <person name="Gui Y."/>
            <person name="Lee K.H."/>
            <person name="Betenbaugh M.J."/>
            <person name="Quake S.R."/>
            <person name="Famili I."/>
            <person name="Palsson B.O."/>
            <person name="Wang J."/>
        </authorList>
    </citation>
    <scope>NUCLEOTIDE SEQUENCE [LARGE SCALE GENOMIC DNA]</scope>
    <source>
        <strain evidence="2">CHO K1 cell line</strain>
    </source>
</reference>
<evidence type="ECO:0000313" key="1">
    <source>
        <dbReference type="EMBL" id="EGW11099.1"/>
    </source>
</evidence>
<dbReference type="InParanoid" id="G3HVE4"/>
<gene>
    <name evidence="1" type="ORF">I79_014931</name>
</gene>
<name>G3HVE4_CRIGR</name>
<protein>
    <submittedName>
        <fullName evidence="1">Uncharacterized protein</fullName>
    </submittedName>
</protein>
<evidence type="ECO:0000313" key="2">
    <source>
        <dbReference type="Proteomes" id="UP000001075"/>
    </source>
</evidence>
<dbReference type="AlphaFoldDB" id="G3HVE4"/>
<sequence>MGQIEISNLRFVISRLPFPAVAGQSVRKKLHGLHLMLQVRNMACAQPEWSKRI</sequence>